<keyword evidence="1" id="KW-1133">Transmembrane helix</keyword>
<dbReference type="EMBL" id="BAABAK010000020">
    <property type="protein sequence ID" value="GAA3983404.1"/>
    <property type="molecule type" value="Genomic_DNA"/>
</dbReference>
<feature type="transmembrane region" description="Helical" evidence="1">
    <location>
        <begin position="35"/>
        <end position="52"/>
    </location>
</feature>
<keyword evidence="1" id="KW-0812">Transmembrane</keyword>
<protein>
    <recommendedName>
        <fullName evidence="4">Glycerophosphoryl diester phosphodiesterase membrane domain-containing protein</fullName>
    </recommendedName>
</protein>
<evidence type="ECO:0000313" key="3">
    <source>
        <dbReference type="Proteomes" id="UP001501081"/>
    </source>
</evidence>
<keyword evidence="3" id="KW-1185">Reference proteome</keyword>
<feature type="transmembrane region" description="Helical" evidence="1">
    <location>
        <begin position="154"/>
        <end position="177"/>
    </location>
</feature>
<name>A0ABP7QLU8_9SPHI</name>
<feature type="transmembrane region" description="Helical" evidence="1">
    <location>
        <begin position="82"/>
        <end position="106"/>
    </location>
</feature>
<evidence type="ECO:0000313" key="2">
    <source>
        <dbReference type="EMBL" id="GAA3983404.1"/>
    </source>
</evidence>
<reference evidence="3" key="1">
    <citation type="journal article" date="2019" name="Int. J. Syst. Evol. Microbiol.">
        <title>The Global Catalogue of Microorganisms (GCM) 10K type strain sequencing project: providing services to taxonomists for standard genome sequencing and annotation.</title>
        <authorList>
            <consortium name="The Broad Institute Genomics Platform"/>
            <consortium name="The Broad Institute Genome Sequencing Center for Infectious Disease"/>
            <person name="Wu L."/>
            <person name="Ma J."/>
        </authorList>
    </citation>
    <scope>NUCLEOTIDE SEQUENCE [LARGE SCALE GENOMIC DNA]</scope>
    <source>
        <strain evidence="3">JCM 17338</strain>
    </source>
</reference>
<organism evidence="2 3">
    <name type="scientific">Pedobacter ginsengiterrae</name>
    <dbReference type="NCBI Taxonomy" id="871696"/>
    <lineage>
        <taxon>Bacteria</taxon>
        <taxon>Pseudomonadati</taxon>
        <taxon>Bacteroidota</taxon>
        <taxon>Sphingobacteriia</taxon>
        <taxon>Sphingobacteriales</taxon>
        <taxon>Sphingobacteriaceae</taxon>
        <taxon>Pedobacter</taxon>
    </lineage>
</organism>
<evidence type="ECO:0008006" key="4">
    <source>
        <dbReference type="Google" id="ProtNLM"/>
    </source>
</evidence>
<gene>
    <name evidence="2" type="ORF">GCM10022246_39140</name>
</gene>
<dbReference type="RefSeq" id="WP_344769774.1">
    <property type="nucleotide sequence ID" value="NZ_BAABAK010000020.1"/>
</dbReference>
<keyword evidence="1" id="KW-0472">Membrane</keyword>
<feature type="transmembrane region" description="Helical" evidence="1">
    <location>
        <begin position="127"/>
        <end position="148"/>
    </location>
</feature>
<comment type="caution">
    <text evidence="2">The sequence shown here is derived from an EMBL/GenBank/DDBJ whole genome shotgun (WGS) entry which is preliminary data.</text>
</comment>
<feature type="transmembrane region" description="Helical" evidence="1">
    <location>
        <begin position="189"/>
        <end position="222"/>
    </location>
</feature>
<evidence type="ECO:0000256" key="1">
    <source>
        <dbReference type="SAM" id="Phobius"/>
    </source>
</evidence>
<accession>A0ABP7QLU8</accession>
<feature type="transmembrane region" description="Helical" evidence="1">
    <location>
        <begin position="242"/>
        <end position="264"/>
    </location>
</feature>
<sequence length="294" mass="33490">MLLKIEFKKIRDFGQIINDTFTFIRQNFKPLVKNYFIFCGLFVLGGMLSMLLQQYKAVNMINNIGSSGKNPFGFGGIYGLEYFLAILFSFAGYASTTVFALSYIAIYVQKGNETPTTDEVWGYFKHYFFRVFGSSLLLTLLLIVAFLFCLVPGFWLFPFITITFPIMVIENGSLAYSFSRSFKIVKDNFWLTFGTLFIIWIIVYACMSLVVLPTTIFSMIGIFSHSGKPQMSLVFTMLSTVLQYLCQVCTIIPIVTITLSYFSLVEQKESAGLMERISNFGTTEKPADTRPEEY</sequence>
<proteinExistence type="predicted"/>
<dbReference type="Proteomes" id="UP001501081">
    <property type="component" value="Unassembled WGS sequence"/>
</dbReference>